<protein>
    <submittedName>
        <fullName evidence="2">Glyoxalase</fullName>
    </submittedName>
</protein>
<dbReference type="InterPro" id="IPR004360">
    <property type="entry name" value="Glyas_Fos-R_dOase_dom"/>
</dbReference>
<dbReference type="Proteomes" id="UP000441754">
    <property type="component" value="Unassembled WGS sequence"/>
</dbReference>
<evidence type="ECO:0000313" key="2">
    <source>
        <dbReference type="EMBL" id="MRS65266.1"/>
    </source>
</evidence>
<evidence type="ECO:0000259" key="1">
    <source>
        <dbReference type="PROSITE" id="PS51819"/>
    </source>
</evidence>
<feature type="domain" description="VOC" evidence="1">
    <location>
        <begin position="2"/>
        <end position="129"/>
    </location>
</feature>
<evidence type="ECO:0000313" key="3">
    <source>
        <dbReference type="Proteomes" id="UP000441754"/>
    </source>
</evidence>
<dbReference type="InterPro" id="IPR037523">
    <property type="entry name" value="VOC_core"/>
</dbReference>
<dbReference type="PROSITE" id="PS51819">
    <property type="entry name" value="VOC"/>
    <property type="match status" value="1"/>
</dbReference>
<proteinExistence type="predicted"/>
<keyword evidence="3" id="KW-1185">Reference proteome</keyword>
<dbReference type="InterPro" id="IPR051332">
    <property type="entry name" value="Fosfomycin_Res_Enzymes"/>
</dbReference>
<gene>
    <name evidence="2" type="ORF">GJJ30_28470</name>
</gene>
<sequence>MMIAHLAIWTQDLERIRAFYETYFGATSSAIYQNSAKQFSSYFLSFGEGCQLELMHRPDVPTDSTDPLVQRTGLIHFAVSVGSHRQVDLLTNRLKTDGFRVVDGPRTTGDGYYESVVLDPEQNRIEITI</sequence>
<comment type="caution">
    <text evidence="2">The sequence shown here is derived from an EMBL/GenBank/DDBJ whole genome shotgun (WGS) entry which is preliminary data.</text>
</comment>
<reference evidence="2 3" key="1">
    <citation type="journal article" date="2018" name="Antonie Van Leeuwenhoek">
        <title>Larkinella terrae sp. nov., isolated from soil on Jeju Island, South Korea.</title>
        <authorList>
            <person name="Ten L.N."/>
            <person name="Jeon J."/>
            <person name="Park S.J."/>
            <person name="Park S."/>
            <person name="Lee S.Y."/>
            <person name="Kim M.K."/>
            <person name="Jung H.Y."/>
        </authorList>
    </citation>
    <scope>NUCLEOTIDE SEQUENCE [LARGE SCALE GENOMIC DNA]</scope>
    <source>
        <strain evidence="2 3">KCTC 52001</strain>
    </source>
</reference>
<dbReference type="PANTHER" id="PTHR36113:SF1">
    <property type="entry name" value="GLYOXALASE_BLEOMYCIN RESISTANCE PROTEIN_DIOXYGENASE"/>
    <property type="match status" value="1"/>
</dbReference>
<dbReference type="PANTHER" id="PTHR36113">
    <property type="entry name" value="LYASE, PUTATIVE-RELATED-RELATED"/>
    <property type="match status" value="1"/>
</dbReference>
<dbReference type="AlphaFoldDB" id="A0A7K0EUN3"/>
<dbReference type="InterPro" id="IPR029068">
    <property type="entry name" value="Glyas_Bleomycin-R_OHBP_Dase"/>
</dbReference>
<dbReference type="SUPFAM" id="SSF54593">
    <property type="entry name" value="Glyoxalase/Bleomycin resistance protein/Dihydroxybiphenyl dioxygenase"/>
    <property type="match status" value="1"/>
</dbReference>
<organism evidence="2 3">
    <name type="scientific">Larkinella terrae</name>
    <dbReference type="NCBI Taxonomy" id="2025311"/>
    <lineage>
        <taxon>Bacteria</taxon>
        <taxon>Pseudomonadati</taxon>
        <taxon>Bacteroidota</taxon>
        <taxon>Cytophagia</taxon>
        <taxon>Cytophagales</taxon>
        <taxon>Spirosomataceae</taxon>
        <taxon>Larkinella</taxon>
    </lineage>
</organism>
<dbReference type="Gene3D" id="3.10.180.10">
    <property type="entry name" value="2,3-Dihydroxybiphenyl 1,2-Dioxygenase, domain 1"/>
    <property type="match status" value="1"/>
</dbReference>
<accession>A0A7K0EUN3</accession>
<name>A0A7K0EUN3_9BACT</name>
<dbReference type="Pfam" id="PF00903">
    <property type="entry name" value="Glyoxalase"/>
    <property type="match status" value="1"/>
</dbReference>
<dbReference type="EMBL" id="WJXZ01000014">
    <property type="protein sequence ID" value="MRS65266.1"/>
    <property type="molecule type" value="Genomic_DNA"/>
</dbReference>